<evidence type="ECO:0000256" key="12">
    <source>
        <dbReference type="ARBA" id="ARBA00031636"/>
    </source>
</evidence>
<evidence type="ECO:0000256" key="9">
    <source>
        <dbReference type="ARBA" id="ARBA00022989"/>
    </source>
</evidence>
<dbReference type="InterPro" id="IPR048279">
    <property type="entry name" value="MdtK-like"/>
</dbReference>
<comment type="similarity">
    <text evidence="3">Belongs to the multi antimicrobial extrusion (MATE) (TC 2.A.66.1) family.</text>
</comment>
<feature type="transmembrane region" description="Helical" evidence="13">
    <location>
        <begin position="134"/>
        <end position="151"/>
    </location>
</feature>
<dbReference type="GO" id="GO:0006811">
    <property type="term" value="P:monoatomic ion transport"/>
    <property type="evidence" value="ECO:0007669"/>
    <property type="project" value="UniProtKB-KW"/>
</dbReference>
<feature type="transmembrane region" description="Helical" evidence="13">
    <location>
        <begin position="195"/>
        <end position="214"/>
    </location>
</feature>
<keyword evidence="11 13" id="KW-0472">Membrane</keyword>
<dbReference type="RefSeq" id="WP_072936030.1">
    <property type="nucleotide sequence ID" value="NZ_FQUG01000007.1"/>
</dbReference>
<keyword evidence="5" id="KW-0813">Transport</keyword>
<gene>
    <name evidence="14" type="ORF">SAMN02745190_01955</name>
</gene>
<evidence type="ECO:0000256" key="5">
    <source>
        <dbReference type="ARBA" id="ARBA00022448"/>
    </source>
</evidence>
<evidence type="ECO:0000313" key="15">
    <source>
        <dbReference type="Proteomes" id="UP000184404"/>
    </source>
</evidence>
<dbReference type="Pfam" id="PF01554">
    <property type="entry name" value="MatE"/>
    <property type="match status" value="2"/>
</dbReference>
<dbReference type="PANTHER" id="PTHR43298">
    <property type="entry name" value="MULTIDRUG RESISTANCE PROTEIN NORM-RELATED"/>
    <property type="match status" value="1"/>
</dbReference>
<dbReference type="OrthoDB" id="9776324at2"/>
<feature type="transmembrane region" description="Helical" evidence="13">
    <location>
        <begin position="411"/>
        <end position="434"/>
    </location>
</feature>
<keyword evidence="9 13" id="KW-1133">Transmembrane helix</keyword>
<dbReference type="Proteomes" id="UP000184404">
    <property type="component" value="Unassembled WGS sequence"/>
</dbReference>
<dbReference type="GO" id="GO:0015297">
    <property type="term" value="F:antiporter activity"/>
    <property type="evidence" value="ECO:0007669"/>
    <property type="project" value="UniProtKB-KW"/>
</dbReference>
<evidence type="ECO:0000256" key="4">
    <source>
        <dbReference type="ARBA" id="ARBA00020268"/>
    </source>
</evidence>
<accession>A0A1M4Z8H7</accession>
<organism evidence="14 15">
    <name type="scientific">Schwartzia succinivorans DSM 10502</name>
    <dbReference type="NCBI Taxonomy" id="1123243"/>
    <lineage>
        <taxon>Bacteria</taxon>
        <taxon>Bacillati</taxon>
        <taxon>Bacillota</taxon>
        <taxon>Negativicutes</taxon>
        <taxon>Selenomonadales</taxon>
        <taxon>Selenomonadaceae</taxon>
        <taxon>Schwartzia</taxon>
    </lineage>
</organism>
<feature type="transmembrane region" description="Helical" evidence="13">
    <location>
        <begin position="57"/>
        <end position="80"/>
    </location>
</feature>
<dbReference type="InterPro" id="IPR050222">
    <property type="entry name" value="MATE_MdtK"/>
</dbReference>
<comment type="subcellular location">
    <subcellularLocation>
        <location evidence="2">Cell membrane</location>
        <topology evidence="2">Multi-pass membrane protein</topology>
    </subcellularLocation>
</comment>
<evidence type="ECO:0000256" key="3">
    <source>
        <dbReference type="ARBA" id="ARBA00010199"/>
    </source>
</evidence>
<keyword evidence="7" id="KW-1003">Cell membrane</keyword>
<evidence type="ECO:0000256" key="7">
    <source>
        <dbReference type="ARBA" id="ARBA00022475"/>
    </source>
</evidence>
<evidence type="ECO:0000256" key="10">
    <source>
        <dbReference type="ARBA" id="ARBA00023065"/>
    </source>
</evidence>
<feature type="transmembrane region" description="Helical" evidence="13">
    <location>
        <begin position="235"/>
        <end position="261"/>
    </location>
</feature>
<feature type="transmembrane region" description="Helical" evidence="13">
    <location>
        <begin position="92"/>
        <end position="114"/>
    </location>
</feature>
<evidence type="ECO:0000256" key="2">
    <source>
        <dbReference type="ARBA" id="ARBA00004651"/>
    </source>
</evidence>
<reference evidence="14 15" key="1">
    <citation type="submission" date="2016-11" db="EMBL/GenBank/DDBJ databases">
        <authorList>
            <person name="Jaros S."/>
            <person name="Januszkiewicz K."/>
            <person name="Wedrychowicz H."/>
        </authorList>
    </citation>
    <scope>NUCLEOTIDE SEQUENCE [LARGE SCALE GENOMIC DNA]</scope>
    <source>
        <strain evidence="14 15">DSM 10502</strain>
    </source>
</reference>
<evidence type="ECO:0000256" key="13">
    <source>
        <dbReference type="SAM" id="Phobius"/>
    </source>
</evidence>
<feature type="transmembrane region" description="Helical" evidence="13">
    <location>
        <begin position="12"/>
        <end position="31"/>
    </location>
</feature>
<keyword evidence="6" id="KW-0050">Antiport</keyword>
<dbReference type="AlphaFoldDB" id="A0A1M4Z8H7"/>
<comment type="function">
    <text evidence="1">Multidrug efflux pump.</text>
</comment>
<sequence length="455" mass="48583">MERNLTTGSIGKAVLVFSVPYLITYFLQMFYGMADLFIVGQYNGVDEITAVAVGSQIMHMATVMLVGLAMGTTVCIARAVGAGDKERIAQAVGNTSILFFGVSLAATILTLLFLDSIVSLMATPAAAVPGTTSYLFICFLGIPFITAYNVISAMFRGLGDTKSPLYFVAVACILNIALDYFFIGGMGLGAKGAAYATVLAQASSVLFSLIYVHLRDTGITLKLSCLRPNHAVFRELLRVGVPICMQDAFIQITFIILTIIANSRGLEQAAAVGIVEKLLGFFFLVPSSMLSAVSALAAQNLGAGKPDRARGTLNYALGIVITYGLAVGVLMQFFSPHVLSKFTTDTAVIAMGCDYMGAYIWDVTLGGIQFCYSGYFCAYGISIAAFIHNAVSSVTVRVPGAYLAVILWPETLMPMGAAAPIGSLLSIIICLFIIRWMKRHPEKLPGFPKVKEESP</sequence>
<dbReference type="PIRSF" id="PIRSF006603">
    <property type="entry name" value="DinF"/>
    <property type="match status" value="1"/>
</dbReference>
<evidence type="ECO:0000256" key="6">
    <source>
        <dbReference type="ARBA" id="ARBA00022449"/>
    </source>
</evidence>
<evidence type="ECO:0000256" key="11">
    <source>
        <dbReference type="ARBA" id="ARBA00023136"/>
    </source>
</evidence>
<dbReference type="EMBL" id="FQUG01000007">
    <property type="protein sequence ID" value="SHF14062.1"/>
    <property type="molecule type" value="Genomic_DNA"/>
</dbReference>
<feature type="transmembrane region" description="Helical" evidence="13">
    <location>
        <begin position="281"/>
        <end position="301"/>
    </location>
</feature>
<keyword evidence="8 13" id="KW-0812">Transmembrane</keyword>
<evidence type="ECO:0000256" key="1">
    <source>
        <dbReference type="ARBA" id="ARBA00003408"/>
    </source>
</evidence>
<dbReference type="GO" id="GO:0005886">
    <property type="term" value="C:plasma membrane"/>
    <property type="evidence" value="ECO:0007669"/>
    <property type="project" value="UniProtKB-SubCell"/>
</dbReference>
<evidence type="ECO:0000256" key="8">
    <source>
        <dbReference type="ARBA" id="ARBA00022692"/>
    </source>
</evidence>
<dbReference type="PANTHER" id="PTHR43298:SF2">
    <property type="entry name" value="FMN_FAD EXPORTER YEEO-RELATED"/>
    <property type="match status" value="1"/>
</dbReference>
<protein>
    <recommendedName>
        <fullName evidence="4">Probable multidrug resistance protein NorM</fullName>
    </recommendedName>
    <alternativeName>
        <fullName evidence="12">Multidrug-efflux transporter</fullName>
    </alternativeName>
</protein>
<feature type="transmembrane region" description="Helical" evidence="13">
    <location>
        <begin position="163"/>
        <end position="183"/>
    </location>
</feature>
<proteinExistence type="inferred from homology"/>
<dbReference type="GO" id="GO:0042910">
    <property type="term" value="F:xenobiotic transmembrane transporter activity"/>
    <property type="evidence" value="ECO:0007669"/>
    <property type="project" value="InterPro"/>
</dbReference>
<dbReference type="NCBIfam" id="TIGR00797">
    <property type="entry name" value="matE"/>
    <property type="match status" value="1"/>
</dbReference>
<keyword evidence="10" id="KW-0406">Ion transport</keyword>
<feature type="transmembrane region" description="Helical" evidence="13">
    <location>
        <begin position="313"/>
        <end position="334"/>
    </location>
</feature>
<dbReference type="CDD" id="cd13138">
    <property type="entry name" value="MATE_yoeA_like"/>
    <property type="match status" value="1"/>
</dbReference>
<evidence type="ECO:0000313" key="14">
    <source>
        <dbReference type="EMBL" id="SHF14062.1"/>
    </source>
</evidence>
<name>A0A1M4Z8H7_9FIRM</name>
<dbReference type="STRING" id="1123243.SAMN02745190_01955"/>
<dbReference type="InterPro" id="IPR002528">
    <property type="entry name" value="MATE_fam"/>
</dbReference>
<keyword evidence="15" id="KW-1185">Reference proteome</keyword>